<gene>
    <name evidence="11" type="ORF">EV666_101153</name>
</gene>
<feature type="region of interest" description="Disordered" evidence="8">
    <location>
        <begin position="329"/>
        <end position="410"/>
    </location>
</feature>
<accession>A0A4R2GXY8</accession>
<evidence type="ECO:0000256" key="1">
    <source>
        <dbReference type="ARBA" id="ARBA00004752"/>
    </source>
</evidence>
<dbReference type="PANTHER" id="PTHR36699">
    <property type="entry name" value="LD-TRANSPEPTIDASE"/>
    <property type="match status" value="1"/>
</dbReference>
<dbReference type="PANTHER" id="PTHR36699:SF1">
    <property type="entry name" value="L,D-TRANSPEPTIDASE YAFK-RELATED"/>
    <property type="match status" value="1"/>
</dbReference>
<evidence type="ECO:0000256" key="5">
    <source>
        <dbReference type="ARBA" id="ARBA00022984"/>
    </source>
</evidence>
<organism evidence="11 12">
    <name type="scientific">Camelimonas lactis</name>
    <dbReference type="NCBI Taxonomy" id="659006"/>
    <lineage>
        <taxon>Bacteria</taxon>
        <taxon>Pseudomonadati</taxon>
        <taxon>Pseudomonadota</taxon>
        <taxon>Alphaproteobacteria</taxon>
        <taxon>Hyphomicrobiales</taxon>
        <taxon>Chelatococcaceae</taxon>
        <taxon>Camelimonas</taxon>
    </lineage>
</organism>
<evidence type="ECO:0000313" key="12">
    <source>
        <dbReference type="Proteomes" id="UP000294881"/>
    </source>
</evidence>
<dbReference type="CDD" id="cd16913">
    <property type="entry name" value="YkuD_like"/>
    <property type="match status" value="1"/>
</dbReference>
<feature type="domain" description="L,D-TPase catalytic" evidence="10">
    <location>
        <begin position="54"/>
        <end position="182"/>
    </location>
</feature>
<dbReference type="GO" id="GO:0004180">
    <property type="term" value="F:carboxypeptidase activity"/>
    <property type="evidence" value="ECO:0007669"/>
    <property type="project" value="UniProtKB-ARBA"/>
</dbReference>
<keyword evidence="4 7" id="KW-0133">Cell shape</keyword>
<keyword evidence="5 7" id="KW-0573">Peptidoglycan synthesis</keyword>
<dbReference type="Proteomes" id="UP000294881">
    <property type="component" value="Unassembled WGS sequence"/>
</dbReference>
<dbReference type="PROSITE" id="PS52029">
    <property type="entry name" value="LD_TPASE"/>
    <property type="match status" value="1"/>
</dbReference>
<keyword evidence="12" id="KW-1185">Reference proteome</keyword>
<feature type="chain" id="PRO_5020731588" evidence="9">
    <location>
        <begin position="20"/>
        <end position="410"/>
    </location>
</feature>
<dbReference type="InterPro" id="IPR038063">
    <property type="entry name" value="Transpep_catalytic_dom"/>
</dbReference>
<evidence type="ECO:0000313" key="11">
    <source>
        <dbReference type="EMBL" id="TCO15904.1"/>
    </source>
</evidence>
<keyword evidence="3" id="KW-0808">Transferase</keyword>
<dbReference type="OrthoDB" id="9809748at2"/>
<reference evidence="11 12" key="1">
    <citation type="submission" date="2019-03" db="EMBL/GenBank/DDBJ databases">
        <title>Genomic Encyclopedia of Type Strains, Phase IV (KMG-IV): sequencing the most valuable type-strain genomes for metagenomic binning, comparative biology and taxonomic classification.</title>
        <authorList>
            <person name="Goeker M."/>
        </authorList>
    </citation>
    <scope>NUCLEOTIDE SEQUENCE [LARGE SCALE GENOMIC DNA]</scope>
    <source>
        <strain evidence="11 12">DSM 22958</strain>
    </source>
</reference>
<comment type="caution">
    <text evidence="11">The sequence shown here is derived from an EMBL/GenBank/DDBJ whole genome shotgun (WGS) entry which is preliminary data.</text>
</comment>
<dbReference type="EMBL" id="SLWL01000001">
    <property type="protein sequence ID" value="TCO15904.1"/>
    <property type="molecule type" value="Genomic_DNA"/>
</dbReference>
<dbReference type="PROSITE" id="PS51257">
    <property type="entry name" value="PROKAR_LIPOPROTEIN"/>
    <property type="match status" value="1"/>
</dbReference>
<dbReference type="GO" id="GO:0008360">
    <property type="term" value="P:regulation of cell shape"/>
    <property type="evidence" value="ECO:0007669"/>
    <property type="project" value="UniProtKB-UniRule"/>
</dbReference>
<evidence type="ECO:0000256" key="6">
    <source>
        <dbReference type="ARBA" id="ARBA00023316"/>
    </source>
</evidence>
<evidence type="ECO:0000256" key="9">
    <source>
        <dbReference type="SAM" id="SignalP"/>
    </source>
</evidence>
<evidence type="ECO:0000256" key="7">
    <source>
        <dbReference type="PROSITE-ProRule" id="PRU01373"/>
    </source>
</evidence>
<protein>
    <submittedName>
        <fullName evidence="11">Murein L,D-transpeptidase YafK</fullName>
    </submittedName>
</protein>
<dbReference type="InterPro" id="IPR005490">
    <property type="entry name" value="LD_TPept_cat_dom"/>
</dbReference>
<dbReference type="Pfam" id="PF03734">
    <property type="entry name" value="YkuD"/>
    <property type="match status" value="1"/>
</dbReference>
<evidence type="ECO:0000256" key="2">
    <source>
        <dbReference type="ARBA" id="ARBA00005992"/>
    </source>
</evidence>
<keyword evidence="6 7" id="KW-0961">Cell wall biogenesis/degradation</keyword>
<dbReference type="AlphaFoldDB" id="A0A4R2GXY8"/>
<dbReference type="GO" id="GO:0016740">
    <property type="term" value="F:transferase activity"/>
    <property type="evidence" value="ECO:0007669"/>
    <property type="project" value="UniProtKB-KW"/>
</dbReference>
<dbReference type="GO" id="GO:0071555">
    <property type="term" value="P:cell wall organization"/>
    <property type="evidence" value="ECO:0007669"/>
    <property type="project" value="UniProtKB-UniRule"/>
</dbReference>
<proteinExistence type="inferred from homology"/>
<evidence type="ECO:0000256" key="4">
    <source>
        <dbReference type="ARBA" id="ARBA00022960"/>
    </source>
</evidence>
<dbReference type="GO" id="GO:0009252">
    <property type="term" value="P:peptidoglycan biosynthetic process"/>
    <property type="evidence" value="ECO:0007669"/>
    <property type="project" value="UniProtKB-UniPathway"/>
</dbReference>
<sequence length="410" mass="43403">MLKLVIRTTLFAAAALALAACQDGGPGSARARAPIPPKTVALMQEKGMSPAAPILIRSYKKEAELEIWKRDGKGEYALLKTYPICRWSGQLGPKIREGDRQAPEGFYTITPTQMNPNSSFYLSFDTGFPNAYDRAYGRTGRYLMVHGACSSAGCFSMTDAQIAEIYAIGREAFAGGQRAFQFQSYPFRMTPQNLARYRNDPNIEFWRNLKEGSDYFEVTKQIPVVGVCNKRYVFGSRSASCGATEQPAIAQALAQKRASDDQKVAELVATGAKAVRLVYQDGGQHPSFRGEGGSVLSFSRPTRFSGDISRPEALASAPQEIEMPDSAPARAAVAMTPRPATTPANADPVATGSVTAASADASAQPLNAAAEAPSTSGFSKALSLGGILSGGKPAQADPVKAAEGPAPSGG</sequence>
<comment type="pathway">
    <text evidence="1 7">Cell wall biogenesis; peptidoglycan biosynthesis.</text>
</comment>
<feature type="region of interest" description="Disordered" evidence="8">
    <location>
        <begin position="283"/>
        <end position="308"/>
    </location>
</feature>
<comment type="similarity">
    <text evidence="2">Belongs to the YkuD family.</text>
</comment>
<evidence type="ECO:0000256" key="3">
    <source>
        <dbReference type="ARBA" id="ARBA00022679"/>
    </source>
</evidence>
<dbReference type="SUPFAM" id="SSF141523">
    <property type="entry name" value="L,D-transpeptidase catalytic domain-like"/>
    <property type="match status" value="1"/>
</dbReference>
<evidence type="ECO:0000259" key="10">
    <source>
        <dbReference type="PROSITE" id="PS52029"/>
    </source>
</evidence>
<feature type="active site" description="Nucleophile" evidence="7">
    <location>
        <position position="154"/>
    </location>
</feature>
<feature type="active site" description="Proton donor/acceptor" evidence="7">
    <location>
        <position position="146"/>
    </location>
</feature>
<evidence type="ECO:0000256" key="8">
    <source>
        <dbReference type="SAM" id="MobiDB-lite"/>
    </source>
</evidence>
<feature type="signal peptide" evidence="9">
    <location>
        <begin position="1"/>
        <end position="19"/>
    </location>
</feature>
<dbReference type="RefSeq" id="WP_132001447.1">
    <property type="nucleotide sequence ID" value="NZ_JBHUNN010000002.1"/>
</dbReference>
<name>A0A4R2GXY8_9HYPH</name>
<dbReference type="UniPathway" id="UPA00219"/>
<keyword evidence="9" id="KW-0732">Signal</keyword>